<name>A0A166HWJ0_DAUCS</name>
<dbReference type="PROSITE" id="PS51257">
    <property type="entry name" value="PROKAR_LIPOPROTEIN"/>
    <property type="match status" value="1"/>
</dbReference>
<proteinExistence type="predicted"/>
<keyword evidence="4" id="KW-1185">Reference proteome</keyword>
<evidence type="ECO:0000256" key="2">
    <source>
        <dbReference type="SAM" id="Phobius"/>
    </source>
</evidence>
<keyword evidence="2" id="KW-0472">Membrane</keyword>
<feature type="compositionally biased region" description="Low complexity" evidence="1">
    <location>
        <begin position="96"/>
        <end position="113"/>
    </location>
</feature>
<feature type="region of interest" description="Disordered" evidence="1">
    <location>
        <begin position="183"/>
        <end position="206"/>
    </location>
</feature>
<dbReference type="EMBL" id="CP093343">
    <property type="protein sequence ID" value="WOG84135.1"/>
    <property type="molecule type" value="Genomic_DNA"/>
</dbReference>
<keyword evidence="2" id="KW-0812">Transmembrane</keyword>
<evidence type="ECO:0000256" key="1">
    <source>
        <dbReference type="SAM" id="MobiDB-lite"/>
    </source>
</evidence>
<evidence type="ECO:0000313" key="4">
    <source>
        <dbReference type="Proteomes" id="UP000077755"/>
    </source>
</evidence>
<reference evidence="3" key="1">
    <citation type="journal article" date="2016" name="Nat. Genet.">
        <title>A high-quality carrot genome assembly provides new insights into carotenoid accumulation and asterid genome evolution.</title>
        <authorList>
            <person name="Iorizzo M."/>
            <person name="Ellison S."/>
            <person name="Senalik D."/>
            <person name="Zeng P."/>
            <person name="Satapoomin P."/>
            <person name="Huang J."/>
            <person name="Bowman M."/>
            <person name="Iovene M."/>
            <person name="Sanseverino W."/>
            <person name="Cavagnaro P."/>
            <person name="Yildiz M."/>
            <person name="Macko-Podgorni A."/>
            <person name="Moranska E."/>
            <person name="Grzebelus E."/>
            <person name="Grzebelus D."/>
            <person name="Ashrafi H."/>
            <person name="Zheng Z."/>
            <person name="Cheng S."/>
            <person name="Spooner D."/>
            <person name="Van Deynze A."/>
            <person name="Simon P."/>
        </authorList>
    </citation>
    <scope>NUCLEOTIDE SEQUENCE</scope>
    <source>
        <tissue evidence="3">Leaf</tissue>
    </source>
</reference>
<evidence type="ECO:0000313" key="3">
    <source>
        <dbReference type="EMBL" id="WOG84135.1"/>
    </source>
</evidence>
<dbReference type="OMA" id="STYHPKQ"/>
<organism evidence="3 4">
    <name type="scientific">Daucus carota subsp. sativus</name>
    <name type="common">Carrot</name>
    <dbReference type="NCBI Taxonomy" id="79200"/>
    <lineage>
        <taxon>Eukaryota</taxon>
        <taxon>Viridiplantae</taxon>
        <taxon>Streptophyta</taxon>
        <taxon>Embryophyta</taxon>
        <taxon>Tracheophyta</taxon>
        <taxon>Spermatophyta</taxon>
        <taxon>Magnoliopsida</taxon>
        <taxon>eudicotyledons</taxon>
        <taxon>Gunneridae</taxon>
        <taxon>Pentapetalae</taxon>
        <taxon>asterids</taxon>
        <taxon>campanulids</taxon>
        <taxon>Apiales</taxon>
        <taxon>Apiaceae</taxon>
        <taxon>Apioideae</taxon>
        <taxon>Scandiceae</taxon>
        <taxon>Daucinae</taxon>
        <taxon>Daucus</taxon>
        <taxon>Daucus sect. Daucus</taxon>
    </lineage>
</organism>
<feature type="transmembrane region" description="Helical" evidence="2">
    <location>
        <begin position="20"/>
        <end position="40"/>
    </location>
</feature>
<dbReference type="PANTHER" id="PTHR36801:SF3">
    <property type="entry name" value="OS06G0150300 PROTEIN"/>
    <property type="match status" value="1"/>
</dbReference>
<protein>
    <submittedName>
        <fullName evidence="3">Uncharacterized protein</fullName>
    </submittedName>
</protein>
<gene>
    <name evidence="3" type="ORF">DCAR_0103316</name>
</gene>
<feature type="region of interest" description="Disordered" evidence="1">
    <location>
        <begin position="44"/>
        <end position="113"/>
    </location>
</feature>
<dbReference type="Proteomes" id="UP000077755">
    <property type="component" value="Chromosome 1"/>
</dbReference>
<dbReference type="Gramene" id="KZN10480">
    <property type="protein sequence ID" value="KZN10480"/>
    <property type="gene ID" value="DCAR_003136"/>
</dbReference>
<accession>A0A166HWJ0</accession>
<sequence length="206" mass="23351">MGRTFPRVEQLKNAHSTAAILLLTACIVATFVVISALCGFSRKKQSSSKRKSEEPVGSQINTATEDTNLKRNASKKAELVSSERPRSPPQLKRSRSSSYHFHTSSSESLGRIRSSMSLRLQGGMKSLRQSSVRDDHFKEWKEKTFRHEDSIYKKKIILGEKCRVPDEDDDTVLYDEKGDKFLSYHPKRPATLPSLSRQSSAHEMHN</sequence>
<reference evidence="3" key="2">
    <citation type="submission" date="2022-03" db="EMBL/GenBank/DDBJ databases">
        <title>Draft title - Genomic analysis of global carrot germplasm unveils the trajectory of domestication and the origin of high carotenoid orange carrot.</title>
        <authorList>
            <person name="Iorizzo M."/>
            <person name="Ellison S."/>
            <person name="Senalik D."/>
            <person name="Macko-Podgorni A."/>
            <person name="Grzebelus D."/>
            <person name="Bostan H."/>
            <person name="Rolling W."/>
            <person name="Curaba J."/>
            <person name="Simon P."/>
        </authorList>
    </citation>
    <scope>NUCLEOTIDE SEQUENCE</scope>
    <source>
        <tissue evidence="3">Leaf</tissue>
    </source>
</reference>
<keyword evidence="2" id="KW-1133">Transmembrane helix</keyword>
<dbReference type="PANTHER" id="PTHR36801">
    <property type="entry name" value="OS06G0150200 PROTEIN"/>
    <property type="match status" value="1"/>
</dbReference>
<feature type="compositionally biased region" description="Basic and acidic residues" evidence="1">
    <location>
        <begin position="75"/>
        <end position="86"/>
    </location>
</feature>
<dbReference type="AlphaFoldDB" id="A0A166HWJ0"/>